<dbReference type="Pfam" id="PF00583">
    <property type="entry name" value="Acetyltransf_1"/>
    <property type="match status" value="1"/>
</dbReference>
<dbReference type="PROSITE" id="PS51186">
    <property type="entry name" value="GNAT"/>
    <property type="match status" value="1"/>
</dbReference>
<dbReference type="PANTHER" id="PTHR43877">
    <property type="entry name" value="AMINOALKYLPHOSPHONATE N-ACETYLTRANSFERASE-RELATED-RELATED"/>
    <property type="match status" value="1"/>
</dbReference>
<dbReference type="EMBL" id="JAHXDN010000005">
    <property type="protein sequence ID" value="MBW4709662.1"/>
    <property type="molecule type" value="Genomic_DNA"/>
</dbReference>
<organism evidence="4 5">
    <name type="scientific">Roseobacter insulae</name>
    <dbReference type="NCBI Taxonomy" id="2859783"/>
    <lineage>
        <taxon>Bacteria</taxon>
        <taxon>Pseudomonadati</taxon>
        <taxon>Pseudomonadota</taxon>
        <taxon>Alphaproteobacteria</taxon>
        <taxon>Rhodobacterales</taxon>
        <taxon>Roseobacteraceae</taxon>
        <taxon>Roseobacter</taxon>
    </lineage>
</organism>
<gene>
    <name evidence="4" type="ORF">KX928_17890</name>
</gene>
<keyword evidence="1" id="KW-0808">Transferase</keyword>
<keyword evidence="5" id="KW-1185">Reference proteome</keyword>
<dbReference type="PANTHER" id="PTHR43877:SF2">
    <property type="entry name" value="AMINOALKYLPHOSPHONATE N-ACETYLTRANSFERASE-RELATED"/>
    <property type="match status" value="1"/>
</dbReference>
<dbReference type="InterPro" id="IPR050832">
    <property type="entry name" value="Bact_Acetyltransf"/>
</dbReference>
<dbReference type="Proteomes" id="UP001138661">
    <property type="component" value="Unassembled WGS sequence"/>
</dbReference>
<evidence type="ECO:0000259" key="3">
    <source>
        <dbReference type="PROSITE" id="PS51186"/>
    </source>
</evidence>
<dbReference type="InterPro" id="IPR000182">
    <property type="entry name" value="GNAT_dom"/>
</dbReference>
<sequence>MEFCITTGFDADERDTVAALYWQAFGYKLGRVLGPDAKALQFLRRVIDPDYALVARGSDGQILGIAGYKTSSGALVGGDYGDLQRVYGAWGALWRGLVLSVIERDLDPDILLMDGICVHADARGLGLGTALLSAIKAKALELEKSGVRLDVINTNPRARALYARQGFTPQKEESTGPFRYVFRFDTAIEMVWRAQAN</sequence>
<name>A0A9X1K4F5_9RHOB</name>
<evidence type="ECO:0000256" key="2">
    <source>
        <dbReference type="ARBA" id="ARBA00023315"/>
    </source>
</evidence>
<dbReference type="GO" id="GO:0016747">
    <property type="term" value="F:acyltransferase activity, transferring groups other than amino-acyl groups"/>
    <property type="evidence" value="ECO:0007669"/>
    <property type="project" value="InterPro"/>
</dbReference>
<proteinExistence type="predicted"/>
<accession>A0A9X1K4F5</accession>
<evidence type="ECO:0000313" key="5">
    <source>
        <dbReference type="Proteomes" id="UP001138661"/>
    </source>
</evidence>
<reference evidence="4" key="1">
    <citation type="submission" date="2021-07" db="EMBL/GenBank/DDBJ databases">
        <title>Roseobacter insulae sp. nov., isolated from a tidal flat.</title>
        <authorList>
            <person name="Park S."/>
            <person name="Yoon J.-H."/>
        </authorList>
    </citation>
    <scope>NUCLEOTIDE SEQUENCE</scope>
    <source>
        <strain evidence="4">YSTF-M11</strain>
    </source>
</reference>
<evidence type="ECO:0000256" key="1">
    <source>
        <dbReference type="ARBA" id="ARBA00022679"/>
    </source>
</evidence>
<dbReference type="RefSeq" id="WP_219505443.1">
    <property type="nucleotide sequence ID" value="NZ_JAHXDN010000005.1"/>
</dbReference>
<feature type="domain" description="N-acetyltransferase" evidence="3">
    <location>
        <begin position="30"/>
        <end position="195"/>
    </location>
</feature>
<comment type="caution">
    <text evidence="4">The sequence shown here is derived from an EMBL/GenBank/DDBJ whole genome shotgun (WGS) entry which is preliminary data.</text>
</comment>
<protein>
    <submittedName>
        <fullName evidence="4">GNAT family N-acetyltransferase</fullName>
    </submittedName>
</protein>
<evidence type="ECO:0000313" key="4">
    <source>
        <dbReference type="EMBL" id="MBW4709662.1"/>
    </source>
</evidence>
<dbReference type="AlphaFoldDB" id="A0A9X1K4F5"/>
<keyword evidence="2" id="KW-0012">Acyltransferase</keyword>
<dbReference type="CDD" id="cd04301">
    <property type="entry name" value="NAT_SF"/>
    <property type="match status" value="1"/>
</dbReference>